<dbReference type="GO" id="GO:0015768">
    <property type="term" value="P:maltose transport"/>
    <property type="evidence" value="ECO:0007669"/>
    <property type="project" value="TreeGrafter"/>
</dbReference>
<keyword evidence="5" id="KW-1185">Reference proteome</keyword>
<dbReference type="Proteomes" id="UP000297900">
    <property type="component" value="Unassembled WGS sequence"/>
</dbReference>
<keyword evidence="3" id="KW-0732">Signal</keyword>
<dbReference type="SUPFAM" id="SSF53850">
    <property type="entry name" value="Periplasmic binding protein-like II"/>
    <property type="match status" value="1"/>
</dbReference>
<comment type="similarity">
    <text evidence="1">Belongs to the bacterial solute-binding protein 1 family.</text>
</comment>
<sequence>MNKAILNVTMKKVKAVARRKSALVFLLLCIMVILLSPWADAPSPSSTVIPLADDESLAIVEPVTSKEISRLAVEVALPEREYQLLTEQNDQFMLSHPDIIVELRRIDPEQAYSTFKRSSEMGESADIMLLSNDWVKEFASSGYLLPTDAAFVGKALAEQFDAIVAPLKWNGYTWGVPREMDPFVMVWNKGKLHEWLGEDVTLPLTIEQWFTLANMSSEHAEAMSWLSIDRKDPLALLAWLENATDERSDGLWEKEDEPWTGSLHEQALMLLQQHRATLNVTTSSSDTILALKQGTTIAGLLPYSEASAVVEEPRLGSDPNLELDHLTWRLPYVSPRANCFAISSSTDAEEAAYVWISEMTDDQSQLRQLDELNKLPVYRSLYDSDRKLSNLLPGRTGQTFPNQAPLHTGPDQVARLARLSNLWSRLAAGQVTVAEWREEWQTH</sequence>
<dbReference type="EMBL" id="SOMN01000001">
    <property type="protein sequence ID" value="TFE31717.1"/>
    <property type="molecule type" value="Genomic_DNA"/>
</dbReference>
<dbReference type="OrthoDB" id="2585476at2"/>
<gene>
    <name evidence="4" type="ORF">E2980_01180</name>
</gene>
<keyword evidence="2" id="KW-0813">Transport</keyword>
<dbReference type="GO" id="GO:0042956">
    <property type="term" value="P:maltodextrin transmembrane transport"/>
    <property type="evidence" value="ECO:0007669"/>
    <property type="project" value="TreeGrafter"/>
</dbReference>
<evidence type="ECO:0000256" key="1">
    <source>
        <dbReference type="ARBA" id="ARBA00008520"/>
    </source>
</evidence>
<evidence type="ECO:0000313" key="5">
    <source>
        <dbReference type="Proteomes" id="UP000297900"/>
    </source>
</evidence>
<dbReference type="InterPro" id="IPR006059">
    <property type="entry name" value="SBP"/>
</dbReference>
<dbReference type="Pfam" id="PF13416">
    <property type="entry name" value="SBP_bac_8"/>
    <property type="match status" value="1"/>
</dbReference>
<dbReference type="RefSeq" id="WP_135150285.1">
    <property type="nucleotide sequence ID" value="NZ_SOMN01000001.1"/>
</dbReference>
<proteinExistence type="inferred from homology"/>
<dbReference type="GO" id="GO:0055052">
    <property type="term" value="C:ATP-binding cassette (ABC) transporter complex, substrate-binding subunit-containing"/>
    <property type="evidence" value="ECO:0007669"/>
    <property type="project" value="TreeGrafter"/>
</dbReference>
<accession>A0A4Y8MB96</accession>
<comment type="caution">
    <text evidence="4">The sequence shown here is derived from an EMBL/GenBank/DDBJ whole genome shotgun (WGS) entry which is preliminary data.</text>
</comment>
<evidence type="ECO:0000313" key="4">
    <source>
        <dbReference type="EMBL" id="TFE31717.1"/>
    </source>
</evidence>
<organism evidence="4 5">
    <name type="scientific">Cohnella luojiensis</name>
    <dbReference type="NCBI Taxonomy" id="652876"/>
    <lineage>
        <taxon>Bacteria</taxon>
        <taxon>Bacillati</taxon>
        <taxon>Bacillota</taxon>
        <taxon>Bacilli</taxon>
        <taxon>Bacillales</taxon>
        <taxon>Paenibacillaceae</taxon>
        <taxon>Cohnella</taxon>
    </lineage>
</organism>
<dbReference type="PANTHER" id="PTHR30061">
    <property type="entry name" value="MALTOSE-BINDING PERIPLASMIC PROTEIN"/>
    <property type="match status" value="1"/>
</dbReference>
<dbReference type="Gene3D" id="3.40.190.10">
    <property type="entry name" value="Periplasmic binding protein-like II"/>
    <property type="match status" value="1"/>
</dbReference>
<protein>
    <submittedName>
        <fullName evidence="4">Extracellular solute-binding protein</fullName>
    </submittedName>
</protein>
<evidence type="ECO:0000256" key="2">
    <source>
        <dbReference type="ARBA" id="ARBA00022448"/>
    </source>
</evidence>
<dbReference type="AlphaFoldDB" id="A0A4Y8MB96"/>
<dbReference type="PANTHER" id="PTHR30061:SF50">
    <property type="entry name" value="MALTOSE_MALTODEXTRIN-BINDING PERIPLASMIC PROTEIN"/>
    <property type="match status" value="1"/>
</dbReference>
<dbReference type="GO" id="GO:1901982">
    <property type="term" value="F:maltose binding"/>
    <property type="evidence" value="ECO:0007669"/>
    <property type="project" value="TreeGrafter"/>
</dbReference>
<reference evidence="4 5" key="1">
    <citation type="submission" date="2019-03" db="EMBL/GenBank/DDBJ databases">
        <title>Cohnella endophytica sp. nov., a novel endophytic bacterium isolated from bark of Sonneratia apetala.</title>
        <authorList>
            <person name="Tuo L."/>
        </authorList>
    </citation>
    <scope>NUCLEOTIDE SEQUENCE [LARGE SCALE GENOMIC DNA]</scope>
    <source>
        <strain evidence="4 5">CCTCC AB 208254</strain>
    </source>
</reference>
<evidence type="ECO:0000256" key="3">
    <source>
        <dbReference type="ARBA" id="ARBA00022729"/>
    </source>
</evidence>
<name>A0A4Y8MB96_9BACL</name>